<reference evidence="10" key="2">
    <citation type="submission" date="2022-06" db="UniProtKB">
        <authorList>
            <consortium name="EnsemblMetazoa"/>
        </authorList>
    </citation>
    <scope>IDENTIFICATION</scope>
    <source>
        <strain evidence="10">PS312</strain>
    </source>
</reference>
<keyword evidence="7" id="KW-1015">Disulfide bond</keyword>
<reference evidence="11" key="1">
    <citation type="journal article" date="2008" name="Nat. Genet.">
        <title>The Pristionchus pacificus genome provides a unique perspective on nematode lifestyle and parasitism.</title>
        <authorList>
            <person name="Dieterich C."/>
            <person name="Clifton S.W."/>
            <person name="Schuster L.N."/>
            <person name="Chinwalla A."/>
            <person name="Delehaunty K."/>
            <person name="Dinkelacker I."/>
            <person name="Fulton L."/>
            <person name="Fulton R."/>
            <person name="Godfrey J."/>
            <person name="Minx P."/>
            <person name="Mitreva M."/>
            <person name="Roeseler W."/>
            <person name="Tian H."/>
            <person name="Witte H."/>
            <person name="Yang S.P."/>
            <person name="Wilson R.K."/>
            <person name="Sommer R.J."/>
        </authorList>
    </citation>
    <scope>NUCLEOTIDE SEQUENCE [LARGE SCALE GENOMIC DNA]</scope>
    <source>
        <strain evidence="11">PS312</strain>
    </source>
</reference>
<keyword evidence="6 8" id="KW-0186">Copper</keyword>
<dbReference type="CDD" id="cd00305">
    <property type="entry name" value="Cu-Zn_Superoxide_Dismutase"/>
    <property type="match status" value="1"/>
</dbReference>
<dbReference type="Proteomes" id="UP000005239">
    <property type="component" value="Unassembled WGS sequence"/>
</dbReference>
<dbReference type="InterPro" id="IPR018152">
    <property type="entry name" value="SOD_Cu/Zn_BS"/>
</dbReference>
<organism evidence="10 11">
    <name type="scientific">Pristionchus pacificus</name>
    <name type="common">Parasitic nematode worm</name>
    <dbReference type="NCBI Taxonomy" id="54126"/>
    <lineage>
        <taxon>Eukaryota</taxon>
        <taxon>Metazoa</taxon>
        <taxon>Ecdysozoa</taxon>
        <taxon>Nematoda</taxon>
        <taxon>Chromadorea</taxon>
        <taxon>Rhabditida</taxon>
        <taxon>Rhabditina</taxon>
        <taxon>Diplogasteromorpha</taxon>
        <taxon>Diplogasteroidea</taxon>
        <taxon>Neodiplogasteridae</taxon>
        <taxon>Pristionchus</taxon>
    </lineage>
</organism>
<keyword evidence="11" id="KW-1185">Reference proteome</keyword>
<dbReference type="GO" id="GO:0004784">
    <property type="term" value="F:superoxide dismutase activity"/>
    <property type="evidence" value="ECO:0000318"/>
    <property type="project" value="GO_Central"/>
</dbReference>
<comment type="cofactor">
    <cofactor evidence="8">
        <name>Cu cation</name>
        <dbReference type="ChEBI" id="CHEBI:23378"/>
    </cofactor>
    <text evidence="8">Binds 1 copper ion per subunit.</text>
</comment>
<dbReference type="PRINTS" id="PR00068">
    <property type="entry name" value="CUZNDISMTASE"/>
</dbReference>
<evidence type="ECO:0000256" key="8">
    <source>
        <dbReference type="RuleBase" id="RU000393"/>
    </source>
</evidence>
<feature type="domain" description="Superoxide dismutase copper/zinc binding" evidence="9">
    <location>
        <begin position="37"/>
        <end position="170"/>
    </location>
</feature>
<keyword evidence="8" id="KW-0560">Oxidoreductase</keyword>
<evidence type="ECO:0000256" key="7">
    <source>
        <dbReference type="ARBA" id="ARBA00023157"/>
    </source>
</evidence>
<dbReference type="EC" id="1.15.1.1" evidence="8"/>
<dbReference type="Pfam" id="PF00080">
    <property type="entry name" value="Sod_Cu"/>
    <property type="match status" value="1"/>
</dbReference>
<gene>
    <name evidence="10" type="primary">WBGene00094790</name>
</gene>
<dbReference type="PANTHER" id="PTHR10003">
    <property type="entry name" value="SUPEROXIDE DISMUTASE CU-ZN -RELATED"/>
    <property type="match status" value="1"/>
</dbReference>
<dbReference type="PROSITE" id="PS00087">
    <property type="entry name" value="SOD_CU_ZN_1"/>
    <property type="match status" value="1"/>
</dbReference>
<evidence type="ECO:0000313" key="10">
    <source>
        <dbReference type="EnsemblMetazoa" id="PPA05236.1"/>
    </source>
</evidence>
<dbReference type="GO" id="GO:0005576">
    <property type="term" value="C:extracellular region"/>
    <property type="evidence" value="ECO:0007669"/>
    <property type="project" value="UniProtKB-SubCell"/>
</dbReference>
<dbReference type="FunFam" id="2.60.40.200:FF:000004">
    <property type="entry name" value="Copper chaperone for superoxide dismutase"/>
    <property type="match status" value="1"/>
</dbReference>
<evidence type="ECO:0000256" key="1">
    <source>
        <dbReference type="ARBA" id="ARBA00004239"/>
    </source>
</evidence>
<evidence type="ECO:0000256" key="2">
    <source>
        <dbReference type="ARBA" id="ARBA00010457"/>
    </source>
</evidence>
<comment type="function">
    <text evidence="8">Destroys radicals which are normally produced within the cells and which are toxic to biological systems.</text>
</comment>
<sequence length="177" mass="18686">MKTLLFCALISIAAAQRVQFGRAILFRSRTGDLPGEVVGVVDFVQENAGVRLNGTINGLTAGLHGFHVHEKGDLSNGCLASGGHYNPFNRNHGAQNAAVRHRGDLGNIESPNAGPTNIQMRDAFLTLNGRMSIVGRALVVHERPDDLGLGGTDASRTTGDAGARWACGIIGQASRVY</sequence>
<keyword evidence="3 8" id="KW-0479">Metal-binding</keyword>
<name>A0A2A6BBJ5_PRIPA</name>
<comment type="catalytic activity">
    <reaction evidence="8">
        <text>2 superoxide + 2 H(+) = H2O2 + O2</text>
        <dbReference type="Rhea" id="RHEA:20696"/>
        <dbReference type="ChEBI" id="CHEBI:15378"/>
        <dbReference type="ChEBI" id="CHEBI:15379"/>
        <dbReference type="ChEBI" id="CHEBI:16240"/>
        <dbReference type="ChEBI" id="CHEBI:18421"/>
        <dbReference type="EC" id="1.15.1.1"/>
    </reaction>
</comment>
<proteinExistence type="inferred from homology"/>
<comment type="cofactor">
    <cofactor evidence="8">
        <name>Zn(2+)</name>
        <dbReference type="ChEBI" id="CHEBI:29105"/>
    </cofactor>
    <text evidence="8">Binds 1 zinc ion per subunit.</text>
</comment>
<comment type="subcellular location">
    <subcellularLocation>
        <location evidence="1">Secreted</location>
        <location evidence="1">Extracellular space</location>
    </subcellularLocation>
</comment>
<dbReference type="AlphaFoldDB" id="A0A2A6BBJ5"/>
<dbReference type="EnsemblMetazoa" id="PPA05236.1">
    <property type="protein sequence ID" value="PPA05236.1"/>
    <property type="gene ID" value="WBGene00094790"/>
</dbReference>
<dbReference type="OrthoDB" id="2015551at2759"/>
<protein>
    <recommendedName>
        <fullName evidence="8">Superoxide dismutase [Cu-Zn]</fullName>
        <ecNumber evidence="8">1.15.1.1</ecNumber>
    </recommendedName>
</protein>
<evidence type="ECO:0000313" key="11">
    <source>
        <dbReference type="Proteomes" id="UP000005239"/>
    </source>
</evidence>
<evidence type="ECO:0000256" key="4">
    <source>
        <dbReference type="ARBA" id="ARBA00022833"/>
    </source>
</evidence>
<keyword evidence="4 8" id="KW-0862">Zinc</keyword>
<evidence type="ECO:0000256" key="5">
    <source>
        <dbReference type="ARBA" id="ARBA00022862"/>
    </source>
</evidence>
<accession>A0A2A6BBJ5</accession>
<evidence type="ECO:0000256" key="3">
    <source>
        <dbReference type="ARBA" id="ARBA00022723"/>
    </source>
</evidence>
<comment type="similarity">
    <text evidence="2 8">Belongs to the Cu-Zn superoxide dismutase family.</text>
</comment>
<dbReference type="InterPro" id="IPR036423">
    <property type="entry name" value="SOD-like_Cu/Zn_dom_sf"/>
</dbReference>
<dbReference type="PROSITE" id="PS00332">
    <property type="entry name" value="SOD_CU_ZN_2"/>
    <property type="match status" value="1"/>
</dbReference>
<dbReference type="GO" id="GO:0005507">
    <property type="term" value="F:copper ion binding"/>
    <property type="evidence" value="ECO:0000318"/>
    <property type="project" value="GO_Central"/>
</dbReference>
<evidence type="ECO:0000256" key="6">
    <source>
        <dbReference type="ARBA" id="ARBA00023008"/>
    </source>
</evidence>
<dbReference type="SUPFAM" id="SSF49329">
    <property type="entry name" value="Cu,Zn superoxide dismutase-like"/>
    <property type="match status" value="1"/>
</dbReference>
<dbReference type="GO" id="GO:0019430">
    <property type="term" value="P:removal of superoxide radicals"/>
    <property type="evidence" value="ECO:0000318"/>
    <property type="project" value="GO_Central"/>
</dbReference>
<keyword evidence="5" id="KW-0049">Antioxidant</keyword>
<dbReference type="InterPro" id="IPR024134">
    <property type="entry name" value="SOD_Cu/Zn_/chaperone"/>
</dbReference>
<dbReference type="InterPro" id="IPR001424">
    <property type="entry name" value="SOD_Cu_Zn_dom"/>
</dbReference>
<evidence type="ECO:0000259" key="9">
    <source>
        <dbReference type="Pfam" id="PF00080"/>
    </source>
</evidence>
<accession>A0A8R1YA62</accession>
<dbReference type="Gene3D" id="2.60.40.200">
    <property type="entry name" value="Superoxide dismutase, copper/zinc binding domain"/>
    <property type="match status" value="1"/>
</dbReference>